<name>A0A7L7YVQ2_ORYSA</name>
<evidence type="ECO:0000256" key="1">
    <source>
        <dbReference type="SAM" id="Phobius"/>
    </source>
</evidence>
<proteinExistence type="predicted"/>
<gene>
    <name evidence="2" type="primary">ORF131</name>
</gene>
<keyword evidence="1" id="KW-0472">Membrane</keyword>
<dbReference type="EMBL" id="MT653617">
    <property type="protein sequence ID" value="QOD40699.1"/>
    <property type="molecule type" value="Genomic_DNA"/>
</dbReference>
<accession>A0A7L7YVQ2</accession>
<keyword evidence="2" id="KW-0934">Plastid</keyword>
<dbReference type="EMBL" id="MT653617">
    <property type="protein sequence ID" value="QOD40709.1"/>
    <property type="molecule type" value="Genomic_DNA"/>
</dbReference>
<keyword evidence="2" id="KW-0150">Chloroplast</keyword>
<evidence type="ECO:0000313" key="2">
    <source>
        <dbReference type="EMBL" id="QOD40699.1"/>
    </source>
</evidence>
<dbReference type="AlphaFoldDB" id="A0A7L7YVQ2"/>
<keyword evidence="1" id="KW-0812">Transmembrane</keyword>
<feature type="transmembrane region" description="Helical" evidence="1">
    <location>
        <begin position="67"/>
        <end position="94"/>
    </location>
</feature>
<geneLocation type="chloroplast" evidence="2"/>
<sequence length="131" mass="15050">MHAVRHSSNRNPFSNWLSCFGESSEILSMTYVVLKGYLYDPIDCIRPAVAIERGKYTEKTVLFNFDYLYISSFLFLDIYFYILVLVSSTILLVSDPGSVSSFFRDELSAPVLHFFSVDRGERGLSRKRIVP</sequence>
<reference evidence="2" key="1">
    <citation type="journal article" date="2020" name="Mitochondrial DNA Part B Resour">
        <title>Chloroplast genome sequence of a yellow colored rice (Oryza sativa L.): insight into the genome structure and phylogeny.</title>
        <authorList>
            <person name="Fan J."/>
            <person name="Zhu W.-Y."/>
            <person name="Li Z.-F."/>
            <person name="Zhang X.-F."/>
        </authorList>
    </citation>
    <scope>NUCLEOTIDE SEQUENCE</scope>
    <source>
        <strain evidence="2">HSAGSDYD1802</strain>
    </source>
</reference>
<keyword evidence="1" id="KW-1133">Transmembrane helix</keyword>
<protein>
    <submittedName>
        <fullName evidence="2">Uncharacterized protein</fullName>
    </submittedName>
</protein>
<organism evidence="2">
    <name type="scientific">Oryza sativa</name>
    <name type="common">Rice</name>
    <dbReference type="NCBI Taxonomy" id="4530"/>
    <lineage>
        <taxon>Eukaryota</taxon>
        <taxon>Viridiplantae</taxon>
        <taxon>Streptophyta</taxon>
        <taxon>Embryophyta</taxon>
        <taxon>Tracheophyta</taxon>
        <taxon>Spermatophyta</taxon>
        <taxon>Magnoliopsida</taxon>
        <taxon>Liliopsida</taxon>
        <taxon>Poales</taxon>
        <taxon>Poaceae</taxon>
        <taxon>BOP clade</taxon>
        <taxon>Oryzoideae</taxon>
        <taxon>Oryzeae</taxon>
        <taxon>Oryzinae</taxon>
        <taxon>Oryza</taxon>
    </lineage>
</organism>